<keyword evidence="9" id="KW-1185">Reference proteome</keyword>
<dbReference type="GO" id="GO:0030288">
    <property type="term" value="C:outer membrane-bounded periplasmic space"/>
    <property type="evidence" value="ECO:0007669"/>
    <property type="project" value="TreeGrafter"/>
</dbReference>
<dbReference type="Gene3D" id="1.20.120.1490">
    <property type="match status" value="1"/>
</dbReference>
<dbReference type="AlphaFoldDB" id="A0A7W4NSW0"/>
<reference evidence="9 10" key="1">
    <citation type="submission" date="2020-04" db="EMBL/GenBank/DDBJ databases">
        <title>Description of novel Gluconacetobacter.</title>
        <authorList>
            <person name="Sombolestani A."/>
        </authorList>
    </citation>
    <scope>NUCLEOTIDE SEQUENCE [LARGE SCALE GENOMIC DNA]</scope>
    <source>
        <strain evidence="8 9">LMG 1728</strain>
        <strain evidence="7 10">LMG 1731</strain>
    </source>
</reference>
<name>A0A7W4NSW0_9PROT</name>
<dbReference type="CDD" id="cd09916">
    <property type="entry name" value="CpxP_like"/>
    <property type="match status" value="1"/>
</dbReference>
<feature type="signal peptide" evidence="6">
    <location>
        <begin position="1"/>
        <end position="27"/>
    </location>
</feature>
<comment type="caution">
    <text evidence="7">The sequence shown here is derived from an EMBL/GenBank/DDBJ whole genome shotgun (WGS) entry which is preliminary data.</text>
</comment>
<evidence type="ECO:0000256" key="5">
    <source>
        <dbReference type="SAM" id="MobiDB-lite"/>
    </source>
</evidence>
<feature type="chain" id="PRO_5030557435" evidence="6">
    <location>
        <begin position="28"/>
        <end position="180"/>
    </location>
</feature>
<evidence type="ECO:0000256" key="4">
    <source>
        <dbReference type="ARBA" id="ARBA00022764"/>
    </source>
</evidence>
<comment type="similarity">
    <text evidence="2">Belongs to the CpxP/Spy family.</text>
</comment>
<evidence type="ECO:0000313" key="8">
    <source>
        <dbReference type="EMBL" id="MBB2194207.1"/>
    </source>
</evidence>
<dbReference type="PANTHER" id="PTHR38102">
    <property type="entry name" value="PERIPLASMIC CHAPERONE SPY"/>
    <property type="match status" value="1"/>
</dbReference>
<comment type="subcellular location">
    <subcellularLocation>
        <location evidence="1">Periplasm</location>
    </subcellularLocation>
</comment>
<dbReference type="InterPro" id="IPR052211">
    <property type="entry name" value="Cpx_auxiliary_protein"/>
</dbReference>
<dbReference type="InterPro" id="IPR012899">
    <property type="entry name" value="LTXXQ"/>
</dbReference>
<organism evidence="7 10">
    <name type="scientific">Gluconacetobacter dulcium</name>
    <dbReference type="NCBI Taxonomy" id="2729096"/>
    <lineage>
        <taxon>Bacteria</taxon>
        <taxon>Pseudomonadati</taxon>
        <taxon>Pseudomonadota</taxon>
        <taxon>Alphaproteobacteria</taxon>
        <taxon>Acetobacterales</taxon>
        <taxon>Acetobacteraceae</taxon>
        <taxon>Gluconacetobacter</taxon>
    </lineage>
</organism>
<dbReference type="GO" id="GO:0051082">
    <property type="term" value="F:unfolded protein binding"/>
    <property type="evidence" value="ECO:0007669"/>
    <property type="project" value="TreeGrafter"/>
</dbReference>
<protein>
    <submittedName>
        <fullName evidence="7">Spy/CpxP family protein refolding chaperone</fullName>
    </submittedName>
</protein>
<dbReference type="Proteomes" id="UP000540490">
    <property type="component" value="Unassembled WGS sequence"/>
</dbReference>
<feature type="region of interest" description="Disordered" evidence="5">
    <location>
        <begin position="156"/>
        <end position="180"/>
    </location>
</feature>
<dbReference type="PANTHER" id="PTHR38102:SF1">
    <property type="entry name" value="PERIPLASMIC CHAPERONE SPY"/>
    <property type="match status" value="1"/>
</dbReference>
<accession>A0A7W4NSW0</accession>
<proteinExistence type="inferred from homology"/>
<dbReference type="Proteomes" id="UP000561077">
    <property type="component" value="Unassembled WGS sequence"/>
</dbReference>
<dbReference type="Pfam" id="PF07813">
    <property type="entry name" value="LTXXQ"/>
    <property type="match status" value="1"/>
</dbReference>
<keyword evidence="3 6" id="KW-0732">Signal</keyword>
<evidence type="ECO:0000256" key="2">
    <source>
        <dbReference type="ARBA" id="ARBA00008441"/>
    </source>
</evidence>
<evidence type="ECO:0000313" key="10">
    <source>
        <dbReference type="Proteomes" id="UP000561077"/>
    </source>
</evidence>
<evidence type="ECO:0000256" key="6">
    <source>
        <dbReference type="SAM" id="SignalP"/>
    </source>
</evidence>
<evidence type="ECO:0000313" key="9">
    <source>
        <dbReference type="Proteomes" id="UP000540490"/>
    </source>
</evidence>
<gene>
    <name evidence="8" type="ORF">HLH25_11275</name>
    <name evidence="7" type="ORF">HLH26_11090</name>
</gene>
<dbReference type="EMBL" id="JABEQN010000012">
    <property type="protein sequence ID" value="MBB2194207.1"/>
    <property type="molecule type" value="Genomic_DNA"/>
</dbReference>
<evidence type="ECO:0000256" key="1">
    <source>
        <dbReference type="ARBA" id="ARBA00004418"/>
    </source>
</evidence>
<keyword evidence="4" id="KW-0574">Periplasm</keyword>
<sequence length="180" mass="19286">MFKKTILAVTVMAGLSAAAAQVHVAQAHDMPPPPPPAGPRMHGGWGMRGGMEVLAGLNLTPAQHKQIHAIMQAARQGKRDDWKQEGALHQQIRDLLLAPGPVDRAKLASLTQQIETLHRANIDRRLDVAVKIHDILTPAQLADAKAREDKIRALRDQLDALMAPPPPPPGEGAPGDGDAE</sequence>
<dbReference type="RefSeq" id="WP_182974145.1">
    <property type="nucleotide sequence ID" value="NZ_JABEQN010000012.1"/>
</dbReference>
<evidence type="ECO:0000313" key="7">
    <source>
        <dbReference type="EMBL" id="MBB2165071.1"/>
    </source>
</evidence>
<evidence type="ECO:0000256" key="3">
    <source>
        <dbReference type="ARBA" id="ARBA00022729"/>
    </source>
</evidence>
<dbReference type="EMBL" id="JABEQO010000012">
    <property type="protein sequence ID" value="MBB2165071.1"/>
    <property type="molecule type" value="Genomic_DNA"/>
</dbReference>